<evidence type="ECO:0000313" key="2">
    <source>
        <dbReference type="EMBL" id="MBU2666362.1"/>
    </source>
</evidence>
<evidence type="ECO:0008006" key="4">
    <source>
        <dbReference type="Google" id="ProtNLM"/>
    </source>
</evidence>
<dbReference type="Proteomes" id="UP001519654">
    <property type="component" value="Unassembled WGS sequence"/>
</dbReference>
<gene>
    <name evidence="2" type="ORF">KOI35_22930</name>
</gene>
<sequence>MLATLTACTTAESPVAGDSGDDGEFSLGPKVTLTFDLSGAITLSGKQTALAPSGGAEFLKSCDEYANRSQYSIAGLLDGDVDGKKVIVELEIEDYKGPGTYPKDQLVAPGSRPSIGVDNKVYGTWPESTSSEVTTDGKGGGTWTFKKLAATAEGGLPGEPVNGTLKWTCKNP</sequence>
<accession>A0ABS5YSE3</accession>
<protein>
    <recommendedName>
        <fullName evidence="4">Lipoprotein</fullName>
    </recommendedName>
</protein>
<dbReference type="RefSeq" id="WP_215789818.1">
    <property type="nucleotide sequence ID" value="NZ_JAHKKG010000007.1"/>
</dbReference>
<dbReference type="EMBL" id="JAHKKG010000007">
    <property type="protein sequence ID" value="MBU2666362.1"/>
    <property type="molecule type" value="Genomic_DNA"/>
</dbReference>
<comment type="caution">
    <text evidence="2">The sequence shown here is derived from an EMBL/GenBank/DDBJ whole genome shotgun (WGS) entry which is preliminary data.</text>
</comment>
<evidence type="ECO:0000256" key="1">
    <source>
        <dbReference type="SAM" id="MobiDB-lite"/>
    </source>
</evidence>
<reference evidence="2 3" key="1">
    <citation type="submission" date="2021-06" db="EMBL/GenBank/DDBJ databases">
        <title>Actinoplanes lichenicola sp. nov., and Actinoplanes ovalisporus sp. nov., isolated from lichen in Thailand.</title>
        <authorList>
            <person name="Saeng-In P."/>
            <person name="Kanchanasin P."/>
            <person name="Yuki M."/>
            <person name="Kudo T."/>
            <person name="Ohkuma M."/>
            <person name="Phongsopitanun W."/>
            <person name="Tanasupawat S."/>
        </authorList>
    </citation>
    <scope>NUCLEOTIDE SEQUENCE [LARGE SCALE GENOMIC DNA]</scope>
    <source>
        <strain evidence="2 3">NBRC 110975</strain>
    </source>
</reference>
<name>A0ABS5YSE3_9ACTN</name>
<evidence type="ECO:0000313" key="3">
    <source>
        <dbReference type="Proteomes" id="UP001519654"/>
    </source>
</evidence>
<proteinExistence type="predicted"/>
<organism evidence="2 3">
    <name type="scientific">Paractinoplanes bogorensis</name>
    <dbReference type="NCBI Taxonomy" id="1610840"/>
    <lineage>
        <taxon>Bacteria</taxon>
        <taxon>Bacillati</taxon>
        <taxon>Actinomycetota</taxon>
        <taxon>Actinomycetes</taxon>
        <taxon>Micromonosporales</taxon>
        <taxon>Micromonosporaceae</taxon>
        <taxon>Paractinoplanes</taxon>
    </lineage>
</organism>
<feature type="region of interest" description="Disordered" evidence="1">
    <location>
        <begin position="1"/>
        <end position="23"/>
    </location>
</feature>
<feature type="compositionally biased region" description="Polar residues" evidence="1">
    <location>
        <begin position="1"/>
        <end position="12"/>
    </location>
</feature>
<keyword evidence="3" id="KW-1185">Reference proteome</keyword>